<accession>A0A1X7UCR9</accession>
<reference evidence="1" key="1">
    <citation type="submission" date="2017-05" db="UniProtKB">
        <authorList>
            <consortium name="EnsemblMetazoa"/>
        </authorList>
    </citation>
    <scope>IDENTIFICATION</scope>
</reference>
<proteinExistence type="predicted"/>
<dbReference type="AlphaFoldDB" id="A0A1X7UCR9"/>
<dbReference type="EnsemblMetazoa" id="Aqu2.1.25744_001">
    <property type="protein sequence ID" value="Aqu2.1.25744_001"/>
    <property type="gene ID" value="Aqu2.1.25744"/>
</dbReference>
<protein>
    <submittedName>
        <fullName evidence="1">Uncharacterized protein</fullName>
    </submittedName>
</protein>
<evidence type="ECO:0000313" key="1">
    <source>
        <dbReference type="EnsemblMetazoa" id="Aqu2.1.25744_001"/>
    </source>
</evidence>
<sequence length="47" mass="5052">MDPLVPLGGLGVVIDSTHDVKGSGIRGSCRGRLQTDQWTRVLSIFRG</sequence>
<organism evidence="1">
    <name type="scientific">Amphimedon queenslandica</name>
    <name type="common">Sponge</name>
    <dbReference type="NCBI Taxonomy" id="400682"/>
    <lineage>
        <taxon>Eukaryota</taxon>
        <taxon>Metazoa</taxon>
        <taxon>Porifera</taxon>
        <taxon>Demospongiae</taxon>
        <taxon>Heteroscleromorpha</taxon>
        <taxon>Haplosclerida</taxon>
        <taxon>Niphatidae</taxon>
        <taxon>Amphimedon</taxon>
    </lineage>
</organism>
<dbReference type="InParanoid" id="A0A1X7UCR9"/>
<name>A0A1X7UCR9_AMPQE</name>